<name>A0ACA9UX14_BIOOC</name>
<reference evidence="1" key="1">
    <citation type="submission" date="2020-04" db="EMBL/GenBank/DDBJ databases">
        <authorList>
            <person name="Broberg M."/>
        </authorList>
    </citation>
    <scope>NUCLEOTIDE SEQUENCE</scope>
</reference>
<dbReference type="EMBL" id="CADEHS020000645">
    <property type="protein sequence ID" value="CAG9956783.1"/>
    <property type="molecule type" value="Genomic_DNA"/>
</dbReference>
<proteinExistence type="predicted"/>
<organism evidence="1 2">
    <name type="scientific">Clonostachys rosea f. rosea IK726</name>
    <dbReference type="NCBI Taxonomy" id="1349383"/>
    <lineage>
        <taxon>Eukaryota</taxon>
        <taxon>Fungi</taxon>
        <taxon>Dikarya</taxon>
        <taxon>Ascomycota</taxon>
        <taxon>Pezizomycotina</taxon>
        <taxon>Sordariomycetes</taxon>
        <taxon>Hypocreomycetidae</taxon>
        <taxon>Hypocreales</taxon>
        <taxon>Bionectriaceae</taxon>
        <taxon>Clonostachys</taxon>
    </lineage>
</organism>
<accession>A0ACA9UX14</accession>
<keyword evidence="2" id="KW-1185">Reference proteome</keyword>
<comment type="caution">
    <text evidence="1">The sequence shown here is derived from an EMBL/GenBank/DDBJ whole genome shotgun (WGS) entry which is preliminary data.</text>
</comment>
<evidence type="ECO:0000313" key="2">
    <source>
        <dbReference type="Proteomes" id="UP000836387"/>
    </source>
</evidence>
<dbReference type="Proteomes" id="UP000836387">
    <property type="component" value="Unassembled WGS sequence"/>
</dbReference>
<evidence type="ECO:0000313" key="1">
    <source>
        <dbReference type="EMBL" id="CAG9956783.1"/>
    </source>
</evidence>
<reference evidence="1" key="2">
    <citation type="submission" date="2021-10" db="EMBL/GenBank/DDBJ databases">
        <authorList>
            <person name="Piombo E."/>
        </authorList>
    </citation>
    <scope>NUCLEOTIDE SEQUENCE</scope>
</reference>
<protein>
    <submittedName>
        <fullName evidence="1">Uncharacterized protein</fullName>
    </submittedName>
</protein>
<gene>
    <name evidence="1" type="ORF">CRV2_00008695</name>
</gene>
<sequence>MSFSTHAEYDLTKNPQAVPQFLLDAWVLTVSVEFLELNSKGVAVTEKNNQKNHVLLKFSLLHQAKDLITVYLDMRIDDSRRITELNDGKLRHQLGKLIIYTADRKREYTRSACTYTIYLTKCLKFEEIILDITESGIQHFNFANIGDSIQVLHLLKEKDHIRSRIFEPYPDSPAAISDINHALGQRYTPDGIFECPIDKGTFECFIDKGCPRTYERQETKDMPYFPVPMFEILRVQVRVS</sequence>